<dbReference type="Gene3D" id="1.10.260.40">
    <property type="entry name" value="lambda repressor-like DNA-binding domains"/>
    <property type="match status" value="1"/>
</dbReference>
<feature type="domain" description="HTH cro/C1-type" evidence="2">
    <location>
        <begin position="24"/>
        <end position="77"/>
    </location>
</feature>
<dbReference type="InterPro" id="IPR013430">
    <property type="entry name" value="Toxin_antidote_HigA"/>
</dbReference>
<reference evidence="3" key="1">
    <citation type="submission" date="2020-10" db="EMBL/GenBank/DDBJ databases">
        <authorList>
            <person name="Gilroy R."/>
        </authorList>
    </citation>
    <scope>NUCLEOTIDE SEQUENCE</scope>
    <source>
        <strain evidence="3">D3-1215</strain>
    </source>
</reference>
<dbReference type="CDD" id="cd00093">
    <property type="entry name" value="HTH_XRE"/>
    <property type="match status" value="1"/>
</dbReference>
<dbReference type="SUPFAM" id="SSF47413">
    <property type="entry name" value="lambda repressor-like DNA-binding domains"/>
    <property type="match status" value="1"/>
</dbReference>
<protein>
    <submittedName>
        <fullName evidence="3">HigA family addiction module antidote protein</fullName>
    </submittedName>
</protein>
<dbReference type="NCBIfam" id="TIGR02607">
    <property type="entry name" value="antidote_HigA"/>
    <property type="match status" value="1"/>
</dbReference>
<dbReference type="Pfam" id="PF01381">
    <property type="entry name" value="HTH_3"/>
    <property type="match status" value="1"/>
</dbReference>
<comment type="caution">
    <text evidence="3">The sequence shown here is derived from an EMBL/GenBank/DDBJ whole genome shotgun (WGS) entry which is preliminary data.</text>
</comment>
<name>A0A9D9EHE3_9BACT</name>
<dbReference type="AlphaFoldDB" id="A0A9D9EHE3"/>
<dbReference type="Proteomes" id="UP000823637">
    <property type="component" value="Unassembled WGS sequence"/>
</dbReference>
<dbReference type="PANTHER" id="PTHR36924:SF1">
    <property type="entry name" value="ANTITOXIN HIGA-1"/>
    <property type="match status" value="1"/>
</dbReference>
<dbReference type="InterPro" id="IPR010982">
    <property type="entry name" value="Lambda_DNA-bd_dom_sf"/>
</dbReference>
<reference evidence="3" key="2">
    <citation type="journal article" date="2021" name="PeerJ">
        <title>Extensive microbial diversity within the chicken gut microbiome revealed by metagenomics and culture.</title>
        <authorList>
            <person name="Gilroy R."/>
            <person name="Ravi A."/>
            <person name="Getino M."/>
            <person name="Pursley I."/>
            <person name="Horton D.L."/>
            <person name="Alikhan N.F."/>
            <person name="Baker D."/>
            <person name="Gharbi K."/>
            <person name="Hall N."/>
            <person name="Watson M."/>
            <person name="Adriaenssens E.M."/>
            <person name="Foster-Nyarko E."/>
            <person name="Jarju S."/>
            <person name="Secka A."/>
            <person name="Antonio M."/>
            <person name="Oren A."/>
            <person name="Chaudhuri R.R."/>
            <person name="La Ragione R."/>
            <person name="Hildebrand F."/>
            <person name="Pallen M.J."/>
        </authorList>
    </citation>
    <scope>NUCLEOTIDE SEQUENCE</scope>
    <source>
        <strain evidence="3">D3-1215</strain>
    </source>
</reference>
<evidence type="ECO:0000256" key="1">
    <source>
        <dbReference type="ARBA" id="ARBA00023125"/>
    </source>
</evidence>
<proteinExistence type="predicted"/>
<dbReference type="SMART" id="SM00530">
    <property type="entry name" value="HTH_XRE"/>
    <property type="match status" value="1"/>
</dbReference>
<dbReference type="InterPro" id="IPR001387">
    <property type="entry name" value="Cro/C1-type_HTH"/>
</dbReference>
<dbReference type="PANTHER" id="PTHR36924">
    <property type="entry name" value="ANTITOXIN HIGA-1"/>
    <property type="match status" value="1"/>
</dbReference>
<organism evidence="3 4">
    <name type="scientific">Candidatus Enterocola intestinipullorum</name>
    <dbReference type="NCBI Taxonomy" id="2840783"/>
    <lineage>
        <taxon>Bacteria</taxon>
        <taxon>Pseudomonadati</taxon>
        <taxon>Bacteroidota</taxon>
        <taxon>Bacteroidia</taxon>
        <taxon>Bacteroidales</taxon>
        <taxon>Candidatus Enterocola</taxon>
    </lineage>
</organism>
<evidence type="ECO:0000259" key="2">
    <source>
        <dbReference type="PROSITE" id="PS50943"/>
    </source>
</evidence>
<evidence type="ECO:0000313" key="4">
    <source>
        <dbReference type="Proteomes" id="UP000823637"/>
    </source>
</evidence>
<evidence type="ECO:0000313" key="3">
    <source>
        <dbReference type="EMBL" id="MBO8447598.1"/>
    </source>
</evidence>
<gene>
    <name evidence="3" type="ORF">IAC32_07645</name>
</gene>
<keyword evidence="1" id="KW-0238">DNA-binding</keyword>
<dbReference type="PROSITE" id="PS50943">
    <property type="entry name" value="HTH_CROC1"/>
    <property type="match status" value="1"/>
</dbReference>
<dbReference type="GO" id="GO:0003677">
    <property type="term" value="F:DNA binding"/>
    <property type="evidence" value="ECO:0007669"/>
    <property type="project" value="UniProtKB-KW"/>
</dbReference>
<accession>A0A9D9EHE3</accession>
<sequence length="110" mass="12274">MGTIKTYSPYELKPSTPIHPGEILKDELESRGLSQRKFAAIIGVSYSVLNEVINGKRPISTEYALKIEAATGIPAYIWVNMQSAYDIQVTRCDNKFSVILDNIRRTAAIL</sequence>
<dbReference type="EMBL" id="JADIMR010000117">
    <property type="protein sequence ID" value="MBO8447598.1"/>
    <property type="molecule type" value="Genomic_DNA"/>
</dbReference>